<evidence type="ECO:0000313" key="3">
    <source>
        <dbReference type="Proteomes" id="UP001362899"/>
    </source>
</evidence>
<sequence>MMHISIVAGYYEGFEESQCQLKPIVKATTYEIIKKSVEYSNTAIFKRDDDSPDNIHSGNYSYFSPTMPNYSSFTMNYQPTIIIDKQPSLSIPHSSGTFTMVNGFSLSPTISTQSLTDSTQSVLDYTTAGDSCDSSCMPPISTYTASSSEALNTANTIAQMSLSNPSSRYTSIWKQPTESSILTQLSKEASTIPDNSHSVNGMQTSLTESSSNPSLGLSFGTVNSHNSMSVVYTQDKSSIHNTWTRTSQHSPTKLELLSSTRQSPSLFYDSAGYASDKNITNTVPETHSLKDMATTSVMESISTPVVLSASAHSFTFENTISMNTSGVSTVVSITTTTVKTLSNVSTSVSLQQSETIAIASSNPQSKNYSLITSESISEASFSLKRPSSLNKDPSHTNITSSRPQYSTELQSKISVSSPKLVASESKIRVLSSQRTTERNISSYTPSSHSYELTHLESSAVPLMSHSWSGTINNQSSTKKLPSTGVSYSTVYEDTKVSSRPATSLDDNNKNKTSALVYTSEPIQISTGSFAKSVSSKVQLSNSTSLVVNNNISSTGIDHHVPTTLSQSIGSTKIPEIGVMSSLNISFSIPNRTSLLLESVSSPISSFGMSVSKTTSAISNTSSTVKSAIFSSAIAVSGNHTSQSSIFAPTLSTKVNSTVIWSTPLSSDISFNETTFSSHDNHLGTFSHSWTSTKLISNVVSDDRGSSAAIHGSSSPVGNFTLYSSQSSIRSFVRENVSFSKHSALSVSSLYIQSSTVSNGTKNISSNSLTSPSTSYTSSTEIFTEISDVLLSGSKSLGYSTLYPSHQSSGSRRSSFSLNHTDIPSSAQSTSMLPTVSSNRDNPSSRYVSPSDHFTESASISSSQSNEYLSATNISYQDVISSAPTSSDHSPTKVTKSMSSITVTSKNSTETETVHSHLYSSANDDDTKSSLSQRSIAAPSNWNSNTSSHMFLSATTVSHGSQLSHSSVRDFNATSTTIQDEVTLSRKASLPSTTSHLGSVSTNSLRSLSHLSDLSLSSDITVVSLPVATLHSHSSNDIDVIGSSTPSISASKDTISSRNIFSQRESIISSNKLLSHMASSHNSTISNVMSSSGSIYNHTDISISHMQTVASQPDRSLSKITTTSVSTHSDNKIDTLTDTGLFSSEQSKQSGPSSNSYSPAKSTHVSFTETSFEQSQSKMVTASSAFHSSSNGSISFHSAYFSNNGTRMEDVSFSLLLSQPSATSTPVLTYSETANTSLVSIKSVHVTSSKNVSSRDLWSHSITESEHVAPSASIHLSNDKLSSDILNADPSSLSKSVAYNASITNLIPEISRSSTTSSKITSSIFSSVKSLMNNSATKHSNSSSSNGRSESIDISLSETALPHVSKKPSLTVNDSIQTTNPSSIQISSKNTSQNSSLLSKFISGTSDSMMTTPSDSSSLSRNITTSSKVSFVSSVKTVVTTSIKSIPSRLISKSENLNHSSGSTLPMTSVNVSHSTDFNKSMSVSTHSINHNGSYWISSVSTFSLLSSSTVTTNANHTLSQKSNSSIAHHALSSPTAKSHEQYSKSTLVISASHSSNYTFNSSLSSRYSQIPTTTILSSSQIPSFSKATNSKKNPSSSWYSFIKSNSSLSLQLSGTVDGLSLISSSRNPSGTGNFSSKVVSESTFKTSGYFSNRSFALPSLYPSSTAKNSTPSVLTGISYTSGPSIVRSANTSMISRSNSTTVVTFSGLKSSSQAPYYNGSMSFMTSVVRPQQSNTFSSGFNASFSNVSMHSDTRSSRATLVSSFEVDPEHFVSSKIIVSSFNSTIPSPEGISTASVSAYSSRGDSWSVPVTNSSSTTNLYNNSSIEPSRTAISAIVSTSYITSKTPSAYSNASFSILSKSNSGSSQNPQSWLSTQATPKGSQDSLYSVRSNSKEKGGEDIRTSSTETIKESPTEFTTITTFITASETVITSLVPVPQETQTVYSTVTTVVTISGRHETQTITVPCSMQQSYSTITSFITIPGSTVTSVITIPCTENNGVDTTSSTLTAPSSTPTKSIFYTTFTSLVLEGDSTKTITITESCPHNIIDGKETDGPRFTTVTSLITENGSTKTITLRQPCPEGTMTAPTTANEPNYETITSVITEKGVTRTITVTIPYTKATPKPSYITTSTLSTMSSLQTTNGQIRTIIITVTVPYTIKATEHIELSRTNLESYPTAEVSPETHDILTTNNGIYSSNSEPETSTDQTVTTVTTILGITKTVTVTIMRSKSRSQEPTLHLSVKNPPYRNDSDYSSSNNSTISSVNATSINVNSSVVSNATMYTYLTTTMVNNGTILTTNIEVPNTNIRNTTNTTTYLETGNYISAETKNHTDLAQSQVALVKDALYPTTAATYNTAILERDPLEARSVNKNSDLSESSTYVTNNSVVNHYSIVVAMVFALSIPYLL</sequence>
<feature type="compositionally biased region" description="Polar residues" evidence="1">
    <location>
        <begin position="1367"/>
        <end position="1390"/>
    </location>
</feature>
<feature type="region of interest" description="Disordered" evidence="1">
    <location>
        <begin position="1106"/>
        <end position="1161"/>
    </location>
</feature>
<organism evidence="2 3">
    <name type="scientific">Starmerella bacillaris</name>
    <name type="common">Yeast</name>
    <name type="synonym">Candida zemplinina</name>
    <dbReference type="NCBI Taxonomy" id="1247836"/>
    <lineage>
        <taxon>Eukaryota</taxon>
        <taxon>Fungi</taxon>
        <taxon>Dikarya</taxon>
        <taxon>Ascomycota</taxon>
        <taxon>Saccharomycotina</taxon>
        <taxon>Dipodascomycetes</taxon>
        <taxon>Dipodascales</taxon>
        <taxon>Trichomonascaceae</taxon>
        <taxon>Starmerella</taxon>
    </lineage>
</organism>
<feature type="region of interest" description="Disordered" evidence="1">
    <location>
        <begin position="1862"/>
        <end position="1911"/>
    </location>
</feature>
<feature type="compositionally biased region" description="Low complexity" evidence="1">
    <location>
        <begin position="1811"/>
        <end position="1823"/>
    </location>
</feature>
<feature type="compositionally biased region" description="Polar residues" evidence="1">
    <location>
        <begin position="1862"/>
        <end position="1890"/>
    </location>
</feature>
<evidence type="ECO:0000313" key="2">
    <source>
        <dbReference type="EMBL" id="GMM49412.1"/>
    </source>
</evidence>
<keyword evidence="3" id="KW-1185">Reference proteome</keyword>
<evidence type="ECO:0000256" key="1">
    <source>
        <dbReference type="SAM" id="MobiDB-lite"/>
    </source>
</evidence>
<feature type="region of interest" description="Disordered" evidence="1">
    <location>
        <begin position="1365"/>
        <end position="1390"/>
    </location>
</feature>
<proteinExistence type="predicted"/>
<protein>
    <submittedName>
        <fullName evidence="2">Uncharacterized protein</fullName>
    </submittedName>
</protein>
<dbReference type="Proteomes" id="UP001362899">
    <property type="component" value="Unassembled WGS sequence"/>
</dbReference>
<feature type="region of interest" description="Disordered" evidence="1">
    <location>
        <begin position="880"/>
        <end position="931"/>
    </location>
</feature>
<comment type="caution">
    <text evidence="2">The sequence shown here is derived from an EMBL/GenBank/DDBJ whole genome shotgun (WGS) entry which is preliminary data.</text>
</comment>
<feature type="compositionally biased region" description="Polar residues" evidence="1">
    <location>
        <begin position="1106"/>
        <end position="1127"/>
    </location>
</feature>
<reference evidence="2 3" key="1">
    <citation type="journal article" date="2023" name="Elife">
        <title>Identification of key yeast species and microbe-microbe interactions impacting larval growth of Drosophila in the wild.</title>
        <authorList>
            <person name="Mure A."/>
            <person name="Sugiura Y."/>
            <person name="Maeda R."/>
            <person name="Honda K."/>
            <person name="Sakurai N."/>
            <person name="Takahashi Y."/>
            <person name="Watada M."/>
            <person name="Katoh T."/>
            <person name="Gotoh A."/>
            <person name="Gotoh Y."/>
            <person name="Taniguchi I."/>
            <person name="Nakamura K."/>
            <person name="Hayashi T."/>
            <person name="Katayama T."/>
            <person name="Uemura T."/>
            <person name="Hattori Y."/>
        </authorList>
    </citation>
    <scope>NUCLEOTIDE SEQUENCE [LARGE SCALE GENOMIC DNA]</scope>
    <source>
        <strain evidence="2 3">SB-73</strain>
    </source>
</reference>
<accession>A0AAV5RDW2</accession>
<name>A0AAV5RDW2_STABA</name>
<feature type="compositionally biased region" description="Basic and acidic residues" evidence="1">
    <location>
        <begin position="1891"/>
        <end position="1911"/>
    </location>
</feature>
<feature type="region of interest" description="Disordered" evidence="1">
    <location>
        <begin position="1804"/>
        <end position="1823"/>
    </location>
</feature>
<feature type="compositionally biased region" description="Polar residues" evidence="1">
    <location>
        <begin position="880"/>
        <end position="910"/>
    </location>
</feature>
<feature type="compositionally biased region" description="Polar residues" evidence="1">
    <location>
        <begin position="817"/>
        <end position="847"/>
    </location>
</feature>
<feature type="compositionally biased region" description="Low complexity" evidence="1">
    <location>
        <begin position="1142"/>
        <end position="1161"/>
    </location>
</feature>
<gene>
    <name evidence="2" type="ORF">DASB73_003700</name>
</gene>
<feature type="region of interest" description="Disordered" evidence="1">
    <location>
        <begin position="382"/>
        <end position="406"/>
    </location>
</feature>
<feature type="region of interest" description="Disordered" evidence="1">
    <location>
        <begin position="802"/>
        <end position="861"/>
    </location>
</feature>
<feature type="region of interest" description="Disordered" evidence="1">
    <location>
        <begin position="2227"/>
        <end position="2256"/>
    </location>
</feature>
<feature type="compositionally biased region" description="Low complexity" evidence="1">
    <location>
        <begin position="804"/>
        <end position="816"/>
    </location>
</feature>
<dbReference type="EMBL" id="BTGC01000001">
    <property type="protein sequence ID" value="GMM49412.1"/>
    <property type="molecule type" value="Genomic_DNA"/>
</dbReference>